<feature type="domain" description="PpiC" evidence="9">
    <location>
        <begin position="152"/>
        <end position="242"/>
    </location>
</feature>
<evidence type="ECO:0000256" key="4">
    <source>
        <dbReference type="ARBA" id="ARBA00022729"/>
    </source>
</evidence>
<dbReference type="InterPro" id="IPR027304">
    <property type="entry name" value="Trigger_fact/SurA_dom_sf"/>
</dbReference>
<dbReference type="SUPFAM" id="SSF109998">
    <property type="entry name" value="Triger factor/SurA peptide-binding domain-like"/>
    <property type="match status" value="1"/>
</dbReference>
<organism evidence="10 11">
    <name type="scientific">Rhodocyclus tenuis</name>
    <name type="common">Rhodospirillum tenue</name>
    <dbReference type="NCBI Taxonomy" id="1066"/>
    <lineage>
        <taxon>Bacteria</taxon>
        <taxon>Pseudomonadati</taxon>
        <taxon>Pseudomonadota</taxon>
        <taxon>Betaproteobacteria</taxon>
        <taxon>Rhodocyclales</taxon>
        <taxon>Rhodocyclaceae</taxon>
        <taxon>Rhodocyclus</taxon>
    </lineage>
</organism>
<gene>
    <name evidence="10" type="ORF">GGD90_002874</name>
</gene>
<evidence type="ECO:0000256" key="6">
    <source>
        <dbReference type="ARBA" id="ARBA00023235"/>
    </source>
</evidence>
<dbReference type="GO" id="GO:0003755">
    <property type="term" value="F:peptidyl-prolyl cis-trans isomerase activity"/>
    <property type="evidence" value="ECO:0007669"/>
    <property type="project" value="UniProtKB-KW"/>
</dbReference>
<keyword evidence="11" id="KW-1185">Reference proteome</keyword>
<evidence type="ECO:0000256" key="1">
    <source>
        <dbReference type="ARBA" id="ARBA00000971"/>
    </source>
</evidence>
<accession>A0A840GJ64</accession>
<comment type="catalytic activity">
    <reaction evidence="1">
        <text>[protein]-peptidylproline (omega=180) = [protein]-peptidylproline (omega=0)</text>
        <dbReference type="Rhea" id="RHEA:16237"/>
        <dbReference type="Rhea" id="RHEA-COMP:10747"/>
        <dbReference type="Rhea" id="RHEA-COMP:10748"/>
        <dbReference type="ChEBI" id="CHEBI:83833"/>
        <dbReference type="ChEBI" id="CHEBI:83834"/>
        <dbReference type="EC" id="5.2.1.8"/>
    </reaction>
</comment>
<dbReference type="PROSITE" id="PS50198">
    <property type="entry name" value="PPIC_PPIASE_2"/>
    <property type="match status" value="1"/>
</dbReference>
<feature type="signal peptide" evidence="8">
    <location>
        <begin position="1"/>
        <end position="23"/>
    </location>
</feature>
<dbReference type="SUPFAM" id="SSF54534">
    <property type="entry name" value="FKBP-like"/>
    <property type="match status" value="1"/>
</dbReference>
<evidence type="ECO:0000256" key="2">
    <source>
        <dbReference type="ARBA" id="ARBA00007656"/>
    </source>
</evidence>
<dbReference type="Pfam" id="PF13145">
    <property type="entry name" value="Rotamase_2"/>
    <property type="match status" value="1"/>
</dbReference>
<dbReference type="Gene3D" id="1.10.8.1040">
    <property type="match status" value="1"/>
</dbReference>
<evidence type="ECO:0000313" key="10">
    <source>
        <dbReference type="EMBL" id="MBB4248482.1"/>
    </source>
</evidence>
<sequence length="281" mass="30145">MHKLSTLAAALAVGSLISLPVLAADEAPADAAAATKPAAAKSKGGGVFATVNGVAIPQSAADAFISEQKAQGAPEGAELRNAVREELIRRELLAQEAKKKGLDKQAAIAIQADLARQAIYVRAFIQDYVKKHPISDETLKADYDKIKAQLGGSEYKTRHILVEKEDDAKAIIAKLKGGAKFEDLAKQSKDPGSKDNGGDLGWGSPANYVKPFADALTKLQKGKFTETPVKTEFGYHVILQEDARPLTPPPFDAIKPQLAQRAQQQQIEKMVNDLRSKAKVE</sequence>
<evidence type="ECO:0000256" key="3">
    <source>
        <dbReference type="ARBA" id="ARBA00013194"/>
    </source>
</evidence>
<dbReference type="PANTHER" id="PTHR47245:SF1">
    <property type="entry name" value="FOLDASE PROTEIN PRSA"/>
    <property type="match status" value="1"/>
</dbReference>
<dbReference type="InterPro" id="IPR050245">
    <property type="entry name" value="PrsA_foldase"/>
</dbReference>
<proteinExistence type="inferred from homology"/>
<dbReference type="Gene3D" id="3.10.50.40">
    <property type="match status" value="1"/>
</dbReference>
<reference evidence="10 11" key="1">
    <citation type="submission" date="2020-08" db="EMBL/GenBank/DDBJ databases">
        <title>Genome sequencing of Purple Non-Sulfur Bacteria from various extreme environments.</title>
        <authorList>
            <person name="Mayer M."/>
        </authorList>
    </citation>
    <scope>NUCLEOTIDE SEQUENCE [LARGE SCALE GENOMIC DNA]</scope>
    <source>
        <strain evidence="10 11">2761</strain>
    </source>
</reference>
<evidence type="ECO:0000256" key="5">
    <source>
        <dbReference type="ARBA" id="ARBA00023110"/>
    </source>
</evidence>
<dbReference type="InterPro" id="IPR000297">
    <property type="entry name" value="PPIase_PpiC"/>
</dbReference>
<comment type="caution">
    <text evidence="10">The sequence shown here is derived from an EMBL/GenBank/DDBJ whole genome shotgun (WGS) entry which is preliminary data.</text>
</comment>
<dbReference type="RefSeq" id="WP_153116369.1">
    <property type="nucleotide sequence ID" value="NZ_JACIGE010000011.1"/>
</dbReference>
<keyword evidence="4 8" id="KW-0732">Signal</keyword>
<name>A0A840GJ64_RHOTE</name>
<dbReference type="EMBL" id="JACIGE010000011">
    <property type="protein sequence ID" value="MBB4248482.1"/>
    <property type="molecule type" value="Genomic_DNA"/>
</dbReference>
<dbReference type="Proteomes" id="UP000587070">
    <property type="component" value="Unassembled WGS sequence"/>
</dbReference>
<dbReference type="InterPro" id="IPR046357">
    <property type="entry name" value="PPIase_dom_sf"/>
</dbReference>
<dbReference type="EC" id="5.2.1.8" evidence="3"/>
<comment type="similarity">
    <text evidence="2">Belongs to the PpiC/parvulin rotamase family.</text>
</comment>
<protein>
    <recommendedName>
        <fullName evidence="3">peptidylprolyl isomerase</fullName>
        <ecNumber evidence="3">5.2.1.8</ecNumber>
    </recommendedName>
</protein>
<evidence type="ECO:0000256" key="7">
    <source>
        <dbReference type="PROSITE-ProRule" id="PRU00278"/>
    </source>
</evidence>
<keyword evidence="6 7" id="KW-0413">Isomerase</keyword>
<dbReference type="AlphaFoldDB" id="A0A840GJ64"/>
<dbReference type="OrthoDB" id="14196at2"/>
<evidence type="ECO:0000313" key="11">
    <source>
        <dbReference type="Proteomes" id="UP000587070"/>
    </source>
</evidence>
<keyword evidence="5 7" id="KW-0697">Rotamase</keyword>
<evidence type="ECO:0000256" key="8">
    <source>
        <dbReference type="SAM" id="SignalP"/>
    </source>
</evidence>
<dbReference type="PANTHER" id="PTHR47245">
    <property type="entry name" value="PEPTIDYLPROLYL ISOMERASE"/>
    <property type="match status" value="1"/>
</dbReference>
<evidence type="ECO:0000259" key="9">
    <source>
        <dbReference type="PROSITE" id="PS50198"/>
    </source>
</evidence>
<feature type="chain" id="PRO_5033042197" description="peptidylprolyl isomerase" evidence="8">
    <location>
        <begin position="24"/>
        <end position="281"/>
    </location>
</feature>